<evidence type="ECO:0000256" key="1">
    <source>
        <dbReference type="ARBA" id="ARBA00004163"/>
    </source>
</evidence>
<dbReference type="GO" id="GO:0005484">
    <property type="term" value="F:SNAP receptor activity"/>
    <property type="evidence" value="ECO:0007669"/>
    <property type="project" value="TreeGrafter"/>
</dbReference>
<keyword evidence="5" id="KW-0256">Endoplasmic reticulum</keyword>
<comment type="caution">
    <text evidence="11">The sequence shown here is derived from an EMBL/GenBank/DDBJ whole genome shotgun (WGS) entry which is preliminary data.</text>
</comment>
<keyword evidence="7" id="KW-0653">Protein transport</keyword>
<dbReference type="PANTHER" id="PTHR13050">
    <property type="entry name" value="USE1-LIKE PROTEIN"/>
    <property type="match status" value="1"/>
</dbReference>
<protein>
    <recommendedName>
        <fullName evidence="13">Vesicle transport protein USE1</fullName>
    </recommendedName>
</protein>
<evidence type="ECO:0000256" key="4">
    <source>
        <dbReference type="ARBA" id="ARBA00022692"/>
    </source>
</evidence>
<keyword evidence="6" id="KW-0931">ER-Golgi transport</keyword>
<evidence type="ECO:0000256" key="3">
    <source>
        <dbReference type="ARBA" id="ARBA00022448"/>
    </source>
</evidence>
<dbReference type="Pfam" id="PF09753">
    <property type="entry name" value="Use1"/>
    <property type="match status" value="1"/>
</dbReference>
<keyword evidence="4 10" id="KW-0812">Transmembrane</keyword>
<evidence type="ECO:0000313" key="11">
    <source>
        <dbReference type="EMBL" id="KAJ8489547.1"/>
    </source>
</evidence>
<evidence type="ECO:0000256" key="9">
    <source>
        <dbReference type="ARBA" id="ARBA00023136"/>
    </source>
</evidence>
<comment type="subcellular location">
    <subcellularLocation>
        <location evidence="1">Endoplasmic reticulum membrane</location>
        <topology evidence="1">Single-pass type IV membrane protein</topology>
    </subcellularLocation>
</comment>
<dbReference type="GO" id="GO:0005789">
    <property type="term" value="C:endoplasmic reticulum membrane"/>
    <property type="evidence" value="ECO:0007669"/>
    <property type="project" value="UniProtKB-SubCell"/>
</dbReference>
<comment type="similarity">
    <text evidence="2">Belongs to the USE1 family.</text>
</comment>
<accession>A0AAD7XE28</accession>
<dbReference type="Proteomes" id="UP001215151">
    <property type="component" value="Unassembled WGS sequence"/>
</dbReference>
<dbReference type="PANTHER" id="PTHR13050:SF7">
    <property type="entry name" value="VESICLE TRANSPORT PROTEIN USE1"/>
    <property type="match status" value="1"/>
</dbReference>
<dbReference type="InterPro" id="IPR019150">
    <property type="entry name" value="Vesicle_transport_protein_Use1"/>
</dbReference>
<proteinExistence type="inferred from homology"/>
<gene>
    <name evidence="11" type="ORF">ONZ51_g2853</name>
</gene>
<dbReference type="AlphaFoldDB" id="A0AAD7XE28"/>
<feature type="transmembrane region" description="Helical" evidence="10">
    <location>
        <begin position="224"/>
        <end position="247"/>
    </location>
</feature>
<evidence type="ECO:0000313" key="12">
    <source>
        <dbReference type="Proteomes" id="UP001215151"/>
    </source>
</evidence>
<evidence type="ECO:0000256" key="6">
    <source>
        <dbReference type="ARBA" id="ARBA00022892"/>
    </source>
</evidence>
<dbReference type="EMBL" id="JAPEVG010000047">
    <property type="protein sequence ID" value="KAJ8489547.1"/>
    <property type="molecule type" value="Genomic_DNA"/>
</dbReference>
<evidence type="ECO:0008006" key="13">
    <source>
        <dbReference type="Google" id="ProtNLM"/>
    </source>
</evidence>
<dbReference type="GO" id="GO:0006890">
    <property type="term" value="P:retrograde vesicle-mediated transport, Golgi to endoplasmic reticulum"/>
    <property type="evidence" value="ECO:0007669"/>
    <property type="project" value="TreeGrafter"/>
</dbReference>
<organism evidence="11 12">
    <name type="scientific">Trametes cubensis</name>
    <dbReference type="NCBI Taxonomy" id="1111947"/>
    <lineage>
        <taxon>Eukaryota</taxon>
        <taxon>Fungi</taxon>
        <taxon>Dikarya</taxon>
        <taxon>Basidiomycota</taxon>
        <taxon>Agaricomycotina</taxon>
        <taxon>Agaricomycetes</taxon>
        <taxon>Polyporales</taxon>
        <taxon>Polyporaceae</taxon>
        <taxon>Trametes</taxon>
    </lineage>
</organism>
<sequence length="250" mass="27619">MEWCRGSAIFYPTKVRHARKLLHSVETNEDAGDSVASQRYDEFRRTLDRLERIVAEADKRVALTPKKPEPILSSIPPPSLVSEVGTAQALVAIEDPSDTLLPVEPTPSSATHGLLLTPSDSAVFTRGPINPSESLLPPSMPSTETSATQAAPAFLQNSAALHEELSAQLAHMATQLKRNAVHFADALEKDKAVVLETQEKLERNHDVMSKERVRLRDHRSKSWGTTWITILSIVVVLIGFLLTFFVIRIT</sequence>
<keyword evidence="12" id="KW-1185">Reference proteome</keyword>
<evidence type="ECO:0000256" key="5">
    <source>
        <dbReference type="ARBA" id="ARBA00022824"/>
    </source>
</evidence>
<evidence type="ECO:0000256" key="2">
    <source>
        <dbReference type="ARBA" id="ARBA00007891"/>
    </source>
</evidence>
<name>A0AAD7XE28_9APHY</name>
<reference evidence="11" key="1">
    <citation type="submission" date="2022-11" db="EMBL/GenBank/DDBJ databases">
        <title>Genome Sequence of Cubamyces cubensis.</title>
        <authorList>
            <person name="Buettner E."/>
        </authorList>
    </citation>
    <scope>NUCLEOTIDE SEQUENCE</scope>
    <source>
        <strain evidence="11">MPL-01</strain>
    </source>
</reference>
<evidence type="ECO:0000256" key="8">
    <source>
        <dbReference type="ARBA" id="ARBA00022989"/>
    </source>
</evidence>
<evidence type="ECO:0000256" key="10">
    <source>
        <dbReference type="SAM" id="Phobius"/>
    </source>
</evidence>
<keyword evidence="8 10" id="KW-1133">Transmembrane helix</keyword>
<evidence type="ECO:0000256" key="7">
    <source>
        <dbReference type="ARBA" id="ARBA00022927"/>
    </source>
</evidence>
<keyword evidence="9 10" id="KW-0472">Membrane</keyword>
<dbReference type="CDD" id="cd15860">
    <property type="entry name" value="SNARE_USE1"/>
    <property type="match status" value="1"/>
</dbReference>
<keyword evidence="3" id="KW-0813">Transport</keyword>
<dbReference type="GO" id="GO:0015031">
    <property type="term" value="P:protein transport"/>
    <property type="evidence" value="ECO:0007669"/>
    <property type="project" value="UniProtKB-KW"/>
</dbReference>
<dbReference type="GO" id="GO:0031201">
    <property type="term" value="C:SNARE complex"/>
    <property type="evidence" value="ECO:0007669"/>
    <property type="project" value="TreeGrafter"/>
</dbReference>